<evidence type="ECO:0000256" key="1">
    <source>
        <dbReference type="ARBA" id="ARBA00004442"/>
    </source>
</evidence>
<evidence type="ECO:0000256" key="4">
    <source>
        <dbReference type="ARBA" id="ARBA00023136"/>
    </source>
</evidence>
<evidence type="ECO:0000256" key="2">
    <source>
        <dbReference type="ARBA" id="ARBA00006275"/>
    </source>
</evidence>
<dbReference type="GO" id="GO:0009279">
    <property type="term" value="C:cell outer membrane"/>
    <property type="evidence" value="ECO:0007669"/>
    <property type="project" value="UniProtKB-SubCell"/>
</dbReference>
<dbReference type="STRING" id="1004.SAMN05661012_02369"/>
<dbReference type="AlphaFoldDB" id="A0A1K1PY87"/>
<gene>
    <name evidence="8" type="ORF">SAMN05661012_02369</name>
    <name evidence="9" type="ORF">SR876_15585</name>
</gene>
<keyword evidence="3" id="KW-0732">Signal</keyword>
<dbReference type="EMBL" id="FPIZ01000006">
    <property type="protein sequence ID" value="SFW52607.1"/>
    <property type="molecule type" value="Genomic_DNA"/>
</dbReference>
<evidence type="ECO:0000256" key="3">
    <source>
        <dbReference type="ARBA" id="ARBA00022729"/>
    </source>
</evidence>
<evidence type="ECO:0000313" key="11">
    <source>
        <dbReference type="Proteomes" id="UP001326715"/>
    </source>
</evidence>
<comment type="similarity">
    <text evidence="2">Belongs to the SusD family.</text>
</comment>
<organism evidence="8 10">
    <name type="scientific">Chitinophaga sancti</name>
    <dbReference type="NCBI Taxonomy" id="1004"/>
    <lineage>
        <taxon>Bacteria</taxon>
        <taxon>Pseudomonadati</taxon>
        <taxon>Bacteroidota</taxon>
        <taxon>Chitinophagia</taxon>
        <taxon>Chitinophagales</taxon>
        <taxon>Chitinophagaceae</taxon>
        <taxon>Chitinophaga</taxon>
    </lineage>
</organism>
<protein>
    <submittedName>
        <fullName evidence="9">RagB/SusD family nutrient uptake outer membrane protein</fullName>
    </submittedName>
    <submittedName>
        <fullName evidence="8">Starch-binding associating with outer membrane</fullName>
    </submittedName>
</protein>
<dbReference type="Proteomes" id="UP000183788">
    <property type="component" value="Unassembled WGS sequence"/>
</dbReference>
<dbReference type="InterPro" id="IPR012944">
    <property type="entry name" value="SusD_RagB_dom"/>
</dbReference>
<dbReference type="Pfam" id="PF14322">
    <property type="entry name" value="SusD-like_3"/>
    <property type="match status" value="1"/>
</dbReference>
<evidence type="ECO:0000313" key="9">
    <source>
        <dbReference type="EMBL" id="WQG92942.1"/>
    </source>
</evidence>
<dbReference type="RefSeq" id="WP_072360163.1">
    <property type="nucleotide sequence ID" value="NZ_CBHWAX010000005.1"/>
</dbReference>
<name>A0A1K1PY87_9BACT</name>
<dbReference type="SUPFAM" id="SSF48452">
    <property type="entry name" value="TPR-like"/>
    <property type="match status" value="1"/>
</dbReference>
<comment type="subcellular location">
    <subcellularLocation>
        <location evidence="1">Cell outer membrane</location>
    </subcellularLocation>
</comment>
<reference evidence="9 11" key="2">
    <citation type="submission" date="2023-11" db="EMBL/GenBank/DDBJ databases">
        <title>MicrobeMod: A computational toolkit for identifying prokaryotic methylation and restriction-modification with nanopore sequencing.</title>
        <authorList>
            <person name="Crits-Christoph A."/>
            <person name="Kang S.C."/>
            <person name="Lee H."/>
            <person name="Ostrov N."/>
        </authorList>
    </citation>
    <scope>NUCLEOTIDE SEQUENCE [LARGE SCALE GENOMIC DNA]</scope>
    <source>
        <strain evidence="9 11">ATCC 23090</strain>
    </source>
</reference>
<evidence type="ECO:0000259" key="6">
    <source>
        <dbReference type="Pfam" id="PF07980"/>
    </source>
</evidence>
<dbReference type="PROSITE" id="PS51257">
    <property type="entry name" value="PROKAR_LIPOPROTEIN"/>
    <property type="match status" value="1"/>
</dbReference>
<proteinExistence type="inferred from homology"/>
<sequence length="589" mass="66556">MQSKINYIYIFLLLGLCSCSKILDKTDLSGIDEMAWDNESTATLYLNRLYDLAMPTWPNLQGAGTLPTAIHDLADDYNGGDNKLWYGTLSVDNVNDFYGGNASTNAWAYIRKINILLTEIEKGTLDTDTKTKIKAQAYFLRGWIYFQLVKLYGGVPYINHPQDWITENLFVKRNKTSECIDSIARDFDMATKCPASWGSADKGRITRGAALGIKGRMLLYWASPQFNPNKDQARWERAYQANRNAYDTLLIDGAALYPSYANIWLDEGTGNKEVIMLRSFDGANKASTFDDAARPYSESNGGGGSYQPTLDLVETYPTKDGLPITDASSGYDAVYYWKNRDPRFDATIAYNGCTWPLSNKTNRRQWNYAGMTDDKSKPCVTGFYCRKNCNTATIKDNTKLGKTDWVELRLAEVMLNLAECANATGRTQEAYDMLIAIRKRAGINPGTDNMYGLKTGISQDELRTVILNERRIELAFEGKRYDDMRRNKLFDQLNGKKRRILTLSIKSPYTVAILEKTDGEGIMLRDKLDINGSDYTTYFSPAVGYLDTQGSINYPSNYYFYGIPTSNIQRNPSLEQTQGWNSGTFNPYE</sequence>
<evidence type="ECO:0000256" key="5">
    <source>
        <dbReference type="ARBA" id="ARBA00023237"/>
    </source>
</evidence>
<dbReference type="CDD" id="cd08977">
    <property type="entry name" value="SusD"/>
    <property type="match status" value="1"/>
</dbReference>
<dbReference type="InterPro" id="IPR011990">
    <property type="entry name" value="TPR-like_helical_dom_sf"/>
</dbReference>
<evidence type="ECO:0000313" key="8">
    <source>
        <dbReference type="EMBL" id="SFW52607.1"/>
    </source>
</evidence>
<feature type="domain" description="SusD-like N-terminal" evidence="7">
    <location>
        <begin position="93"/>
        <end position="217"/>
    </location>
</feature>
<keyword evidence="5" id="KW-0998">Cell outer membrane</keyword>
<keyword evidence="11" id="KW-1185">Reference proteome</keyword>
<dbReference type="OrthoDB" id="5694214at2"/>
<dbReference type="EMBL" id="CP140154">
    <property type="protein sequence ID" value="WQG92942.1"/>
    <property type="molecule type" value="Genomic_DNA"/>
</dbReference>
<dbReference type="Pfam" id="PF07980">
    <property type="entry name" value="SusD_RagB"/>
    <property type="match status" value="1"/>
</dbReference>
<reference evidence="8 10" key="1">
    <citation type="submission" date="2016-11" db="EMBL/GenBank/DDBJ databases">
        <authorList>
            <person name="Jaros S."/>
            <person name="Januszkiewicz K."/>
            <person name="Wedrychowicz H."/>
        </authorList>
    </citation>
    <scope>NUCLEOTIDE SEQUENCE [LARGE SCALE GENOMIC DNA]</scope>
    <source>
        <strain evidence="8 10">DSM 784</strain>
    </source>
</reference>
<evidence type="ECO:0000313" key="10">
    <source>
        <dbReference type="Proteomes" id="UP000183788"/>
    </source>
</evidence>
<feature type="domain" description="RagB/SusD" evidence="6">
    <location>
        <begin position="272"/>
        <end position="580"/>
    </location>
</feature>
<accession>A0A1K1PY87</accession>
<evidence type="ECO:0000259" key="7">
    <source>
        <dbReference type="Pfam" id="PF14322"/>
    </source>
</evidence>
<keyword evidence="4" id="KW-0472">Membrane</keyword>
<dbReference type="Gene3D" id="1.25.40.390">
    <property type="match status" value="1"/>
</dbReference>
<dbReference type="InterPro" id="IPR033985">
    <property type="entry name" value="SusD-like_N"/>
</dbReference>
<dbReference type="Proteomes" id="UP001326715">
    <property type="component" value="Chromosome"/>
</dbReference>